<dbReference type="AlphaFoldDB" id="A0ABD1BRC3"/>
<evidence type="ECO:0000256" key="2">
    <source>
        <dbReference type="ARBA" id="ARBA00022741"/>
    </source>
</evidence>
<reference evidence="6 7" key="1">
    <citation type="submission" date="2024-04" db="EMBL/GenBank/DDBJ databases">
        <title>Genome assembly C_amara_ONT_v2.</title>
        <authorList>
            <person name="Yant L."/>
            <person name="Moore C."/>
            <person name="Slenker M."/>
        </authorList>
    </citation>
    <scope>NUCLEOTIDE SEQUENCE [LARGE SCALE GENOMIC DNA]</scope>
    <source>
        <tissue evidence="6">Leaf</tissue>
    </source>
</reference>
<evidence type="ECO:0000313" key="7">
    <source>
        <dbReference type="Proteomes" id="UP001558713"/>
    </source>
</evidence>
<evidence type="ECO:0000256" key="4">
    <source>
        <dbReference type="SAM" id="Coils"/>
    </source>
</evidence>
<evidence type="ECO:0000256" key="3">
    <source>
        <dbReference type="ARBA" id="ARBA00023134"/>
    </source>
</evidence>
<keyword evidence="4" id="KW-0175">Coiled coil</keyword>
<evidence type="ECO:0000259" key="5">
    <source>
        <dbReference type="PROSITE" id="PS51720"/>
    </source>
</evidence>
<protein>
    <submittedName>
        <fullName evidence="6">Immune-associated nucleotide-binding protein 6</fullName>
    </submittedName>
</protein>
<gene>
    <name evidence="6" type="ORF">V5N11_032355</name>
</gene>
<dbReference type="PANTHER" id="PTHR10903:SF146">
    <property type="entry name" value="AIG1-LIKE PROTEIN_ 48352-49494-RELATED"/>
    <property type="match status" value="1"/>
</dbReference>
<dbReference type="InterPro" id="IPR027417">
    <property type="entry name" value="P-loop_NTPase"/>
</dbReference>
<dbReference type="CDD" id="cd01852">
    <property type="entry name" value="AIG1"/>
    <property type="match status" value="1"/>
</dbReference>
<dbReference type="GO" id="GO:0005525">
    <property type="term" value="F:GTP binding"/>
    <property type="evidence" value="ECO:0007669"/>
    <property type="project" value="UniProtKB-KW"/>
</dbReference>
<dbReference type="InterPro" id="IPR006703">
    <property type="entry name" value="G_AIG1"/>
</dbReference>
<accession>A0ABD1BRC3</accession>
<dbReference type="PROSITE" id="PS51720">
    <property type="entry name" value="G_AIG1"/>
    <property type="match status" value="1"/>
</dbReference>
<feature type="domain" description="AIG1-type G" evidence="5">
    <location>
        <begin position="59"/>
        <end position="267"/>
    </location>
</feature>
<dbReference type="Gene3D" id="3.40.50.300">
    <property type="entry name" value="P-loop containing nucleotide triphosphate hydrolases"/>
    <property type="match status" value="1"/>
</dbReference>
<comment type="similarity">
    <text evidence="1">Belongs to the TRAFAC class TrmE-Era-EngA-EngB-Septin-like GTPase superfamily. AIG1/Toc34/Toc159-like paraseptin GTPase family. IAN subfamily.</text>
</comment>
<dbReference type="EMBL" id="JBANAX010000173">
    <property type="protein sequence ID" value="KAL1219708.1"/>
    <property type="molecule type" value="Genomic_DNA"/>
</dbReference>
<keyword evidence="3" id="KW-0342">GTP-binding</keyword>
<evidence type="ECO:0000313" key="6">
    <source>
        <dbReference type="EMBL" id="KAL1219708.1"/>
    </source>
</evidence>
<keyword evidence="2" id="KW-0547">Nucleotide-binding</keyword>
<feature type="coiled-coil region" evidence="4">
    <location>
        <begin position="259"/>
        <end position="286"/>
    </location>
</feature>
<sequence length="364" mass="41163">MQEFSEEFLVMNMADLKISSASEPMADQKISSASEPMAEQKIPSASELMADQKIRSSSEAVTNIVLVGRTGNGKSATGNTILGEKLFTSKKQAGGVTMECKMFRTAIQDGPIINVIDTPGLFDLSVSAEYISKEIINCLTMAREGIHAVLFVLSVKNRISQEEESTLHSLQRIFESKILDYFIVVFTGGDELEAEGQTLEDYFREGCPEFLTRVLRLCGRRMILFDNRTTKKDKKAKQINQLLTHIANVATHSGGIPYTDNMYRKIKEENDKLREREREIESKNIAEAEGASMNKLAKFEFEQQMKMLAEWMEKNLKLTAQKHEEEIRQLEEALLEAKQTAVAHENGMNQLKKAFWKSQECNIL</sequence>
<keyword evidence="7" id="KW-1185">Reference proteome</keyword>
<dbReference type="FunFam" id="3.40.50.300:FF:000840">
    <property type="entry name" value="Immune-associated nucleotide-binding protein 9"/>
    <property type="match status" value="1"/>
</dbReference>
<dbReference type="Pfam" id="PF04548">
    <property type="entry name" value="AIG1"/>
    <property type="match status" value="1"/>
</dbReference>
<name>A0ABD1BRC3_CARAN</name>
<comment type="caution">
    <text evidence="6">The sequence shown here is derived from an EMBL/GenBank/DDBJ whole genome shotgun (WGS) entry which is preliminary data.</text>
</comment>
<proteinExistence type="inferred from homology"/>
<dbReference type="InterPro" id="IPR045058">
    <property type="entry name" value="GIMA/IAN/Toc"/>
</dbReference>
<feature type="coiled-coil region" evidence="4">
    <location>
        <begin position="313"/>
        <end position="347"/>
    </location>
</feature>
<dbReference type="SUPFAM" id="SSF52540">
    <property type="entry name" value="P-loop containing nucleoside triphosphate hydrolases"/>
    <property type="match status" value="1"/>
</dbReference>
<dbReference type="PANTHER" id="PTHR10903">
    <property type="entry name" value="GTPASE, IMAP FAMILY MEMBER-RELATED"/>
    <property type="match status" value="1"/>
</dbReference>
<organism evidence="6 7">
    <name type="scientific">Cardamine amara subsp. amara</name>
    <dbReference type="NCBI Taxonomy" id="228776"/>
    <lineage>
        <taxon>Eukaryota</taxon>
        <taxon>Viridiplantae</taxon>
        <taxon>Streptophyta</taxon>
        <taxon>Embryophyta</taxon>
        <taxon>Tracheophyta</taxon>
        <taxon>Spermatophyta</taxon>
        <taxon>Magnoliopsida</taxon>
        <taxon>eudicotyledons</taxon>
        <taxon>Gunneridae</taxon>
        <taxon>Pentapetalae</taxon>
        <taxon>rosids</taxon>
        <taxon>malvids</taxon>
        <taxon>Brassicales</taxon>
        <taxon>Brassicaceae</taxon>
        <taxon>Cardamineae</taxon>
        <taxon>Cardamine</taxon>
    </lineage>
</organism>
<evidence type="ECO:0000256" key="1">
    <source>
        <dbReference type="ARBA" id="ARBA00008535"/>
    </source>
</evidence>
<dbReference type="Proteomes" id="UP001558713">
    <property type="component" value="Unassembled WGS sequence"/>
</dbReference>